<keyword evidence="4 8" id="KW-0808">Transferase</keyword>
<proteinExistence type="predicted"/>
<gene>
    <name evidence="8" type="ORF">NCTC9695_02482</name>
</gene>
<dbReference type="GO" id="GO:0009103">
    <property type="term" value="P:lipopolysaccharide biosynthetic process"/>
    <property type="evidence" value="ECO:0007669"/>
    <property type="project" value="UniProtKB-ARBA"/>
</dbReference>
<keyword evidence="5" id="KW-0812">Transmembrane</keyword>
<dbReference type="GO" id="GO:0016763">
    <property type="term" value="F:pentosyltransferase activity"/>
    <property type="evidence" value="ECO:0007669"/>
    <property type="project" value="TreeGrafter"/>
</dbReference>
<evidence type="ECO:0000256" key="6">
    <source>
        <dbReference type="ARBA" id="ARBA00022989"/>
    </source>
</evidence>
<evidence type="ECO:0000256" key="3">
    <source>
        <dbReference type="ARBA" id="ARBA00022676"/>
    </source>
</evidence>
<protein>
    <submittedName>
        <fullName evidence="8">4-amino-4-deoxy-L-arabinose transferase</fullName>
    </submittedName>
</protein>
<evidence type="ECO:0000256" key="4">
    <source>
        <dbReference type="ARBA" id="ARBA00022679"/>
    </source>
</evidence>
<evidence type="ECO:0000256" key="2">
    <source>
        <dbReference type="ARBA" id="ARBA00022475"/>
    </source>
</evidence>
<evidence type="ECO:0000313" key="9">
    <source>
        <dbReference type="Proteomes" id="UP000275777"/>
    </source>
</evidence>
<dbReference type="GO" id="GO:0005886">
    <property type="term" value="C:plasma membrane"/>
    <property type="evidence" value="ECO:0007669"/>
    <property type="project" value="UniProtKB-SubCell"/>
</dbReference>
<comment type="subcellular location">
    <subcellularLocation>
        <location evidence="1">Cell membrane</location>
        <topology evidence="1">Multi-pass membrane protein</topology>
    </subcellularLocation>
</comment>
<name>A0A447TB05_CHRVL</name>
<accession>A0A447TB05</accession>
<evidence type="ECO:0000256" key="1">
    <source>
        <dbReference type="ARBA" id="ARBA00004651"/>
    </source>
</evidence>
<keyword evidence="3" id="KW-0328">Glycosyltransferase</keyword>
<evidence type="ECO:0000256" key="7">
    <source>
        <dbReference type="ARBA" id="ARBA00023136"/>
    </source>
</evidence>
<sequence length="119" mass="13078">MLTYSAQASSLAKPTEKPWMLLLLCFIWLWPGILGHDPWKPDEPFVLAVAQGMLDSGNWLLPMLNGAPYLENPPLYYWLAAGCIKLFSPWLLPAHDAARLATPLLMSLSLLLAGMAAGT</sequence>
<dbReference type="PANTHER" id="PTHR33908">
    <property type="entry name" value="MANNOSYLTRANSFERASE YKCB-RELATED"/>
    <property type="match status" value="1"/>
</dbReference>
<keyword evidence="6" id="KW-1133">Transmembrane helix</keyword>
<reference evidence="8 9" key="1">
    <citation type="submission" date="2018-12" db="EMBL/GenBank/DDBJ databases">
        <authorList>
            <consortium name="Pathogen Informatics"/>
        </authorList>
    </citation>
    <scope>NUCLEOTIDE SEQUENCE [LARGE SCALE GENOMIC DNA]</scope>
    <source>
        <strain evidence="8 9">NCTC9695</strain>
    </source>
</reference>
<dbReference type="PANTHER" id="PTHR33908:SF3">
    <property type="entry name" value="UNDECAPRENYL PHOSPHATE-ALPHA-4-AMINO-4-DEOXY-L-ARABINOSE ARABINOSYL TRANSFERASE"/>
    <property type="match status" value="1"/>
</dbReference>
<evidence type="ECO:0000256" key="5">
    <source>
        <dbReference type="ARBA" id="ARBA00022692"/>
    </source>
</evidence>
<dbReference type="Proteomes" id="UP000275777">
    <property type="component" value="Chromosome"/>
</dbReference>
<dbReference type="InterPro" id="IPR050297">
    <property type="entry name" value="LipidA_mod_glycosyltrf_83"/>
</dbReference>
<evidence type="ECO:0000313" key="8">
    <source>
        <dbReference type="EMBL" id="VEB42040.1"/>
    </source>
</evidence>
<keyword evidence="7" id="KW-0472">Membrane</keyword>
<keyword evidence="2" id="KW-1003">Cell membrane</keyword>
<dbReference type="GO" id="GO:0010041">
    <property type="term" value="P:response to iron(III) ion"/>
    <property type="evidence" value="ECO:0007669"/>
    <property type="project" value="TreeGrafter"/>
</dbReference>
<dbReference type="AlphaFoldDB" id="A0A447TB05"/>
<organism evidence="8 9">
    <name type="scientific">Chromobacterium violaceum</name>
    <dbReference type="NCBI Taxonomy" id="536"/>
    <lineage>
        <taxon>Bacteria</taxon>
        <taxon>Pseudomonadati</taxon>
        <taxon>Pseudomonadota</taxon>
        <taxon>Betaproteobacteria</taxon>
        <taxon>Neisseriales</taxon>
        <taxon>Chromobacteriaceae</taxon>
        <taxon>Chromobacterium</taxon>
    </lineage>
</organism>
<dbReference type="EMBL" id="LR134182">
    <property type="protein sequence ID" value="VEB42040.1"/>
    <property type="molecule type" value="Genomic_DNA"/>
</dbReference>